<feature type="chain" id="PRO_5022245125" evidence="1">
    <location>
        <begin position="24"/>
        <end position="99"/>
    </location>
</feature>
<dbReference type="Pfam" id="PF07424">
    <property type="entry name" value="TrbM"/>
    <property type="match status" value="1"/>
</dbReference>
<dbReference type="OrthoDB" id="6904272at2"/>
<sequence>MKHNLISAVLIGCVLTASVPAYAKDPCETVLCMWGKLQGENPSECSSAVGDYFDIIKKKHGDIRWSSTANARQQFLDSCSQADPDKTKMINDKFGRMRG</sequence>
<proteinExistence type="predicted"/>
<keyword evidence="3" id="KW-1185">Reference proteome</keyword>
<dbReference type="EMBL" id="VLKY01000033">
    <property type="protein sequence ID" value="TWI46170.1"/>
    <property type="molecule type" value="Genomic_DNA"/>
</dbReference>
<dbReference type="InterPro" id="IPR009989">
    <property type="entry name" value="TrbM"/>
</dbReference>
<evidence type="ECO:0000313" key="3">
    <source>
        <dbReference type="Proteomes" id="UP000316905"/>
    </source>
</evidence>
<evidence type="ECO:0000256" key="1">
    <source>
        <dbReference type="SAM" id="SignalP"/>
    </source>
</evidence>
<protein>
    <submittedName>
        <fullName evidence="2">TrbM protein</fullName>
    </submittedName>
</protein>
<comment type="caution">
    <text evidence="2">The sequence shown here is derived from an EMBL/GenBank/DDBJ whole genome shotgun (WGS) entry which is preliminary data.</text>
</comment>
<dbReference type="AlphaFoldDB" id="A0A562PPQ7"/>
<accession>A0A562PPQ7</accession>
<organism evidence="2 3">
    <name type="scientific">Pseudomonas duriflava</name>
    <dbReference type="NCBI Taxonomy" id="459528"/>
    <lineage>
        <taxon>Bacteria</taxon>
        <taxon>Pseudomonadati</taxon>
        <taxon>Pseudomonadota</taxon>
        <taxon>Gammaproteobacteria</taxon>
        <taxon>Pseudomonadales</taxon>
        <taxon>Pseudomonadaceae</taxon>
        <taxon>Pseudomonas</taxon>
    </lineage>
</organism>
<feature type="signal peptide" evidence="1">
    <location>
        <begin position="1"/>
        <end position="23"/>
    </location>
</feature>
<reference evidence="2 3" key="1">
    <citation type="journal article" date="2015" name="Stand. Genomic Sci.">
        <title>Genomic Encyclopedia of Bacterial and Archaeal Type Strains, Phase III: the genomes of soil and plant-associated and newly described type strains.</title>
        <authorList>
            <person name="Whitman W.B."/>
            <person name="Woyke T."/>
            <person name="Klenk H.P."/>
            <person name="Zhou Y."/>
            <person name="Lilburn T.G."/>
            <person name="Beck B.J."/>
            <person name="De Vos P."/>
            <person name="Vandamme P."/>
            <person name="Eisen J.A."/>
            <person name="Garrity G."/>
            <person name="Hugenholtz P."/>
            <person name="Kyrpides N.C."/>
        </authorList>
    </citation>
    <scope>NUCLEOTIDE SEQUENCE [LARGE SCALE GENOMIC DNA]</scope>
    <source>
        <strain evidence="2 3">CGMCC 1.6858</strain>
    </source>
</reference>
<dbReference type="Proteomes" id="UP000316905">
    <property type="component" value="Unassembled WGS sequence"/>
</dbReference>
<gene>
    <name evidence="2" type="ORF">IQ22_04545</name>
</gene>
<dbReference type="RefSeq" id="WP_145145987.1">
    <property type="nucleotide sequence ID" value="NZ_VLKY01000033.1"/>
</dbReference>
<name>A0A562PPQ7_9PSED</name>
<keyword evidence="1" id="KW-0732">Signal</keyword>
<evidence type="ECO:0000313" key="2">
    <source>
        <dbReference type="EMBL" id="TWI46170.1"/>
    </source>
</evidence>